<dbReference type="AlphaFoldDB" id="A0A8S4G4K8"/>
<name>A0A8S4G4K8_PLUXY</name>
<gene>
    <name evidence="3" type="ORF">PLXY2_LOCUS13652</name>
</gene>
<protein>
    <submittedName>
        <fullName evidence="3">(diamondback moth) hypothetical protein</fullName>
    </submittedName>
</protein>
<comment type="caution">
    <text evidence="3">The sequence shown here is derived from an EMBL/GenBank/DDBJ whole genome shotgun (WGS) entry which is preliminary data.</text>
</comment>
<keyword evidence="4" id="KW-1185">Reference proteome</keyword>
<dbReference type="EMBL" id="CAJHNJ030000102">
    <property type="protein sequence ID" value="CAG9135380.1"/>
    <property type="molecule type" value="Genomic_DNA"/>
</dbReference>
<feature type="region of interest" description="Disordered" evidence="1">
    <location>
        <begin position="161"/>
        <end position="187"/>
    </location>
</feature>
<organism evidence="3 4">
    <name type="scientific">Plutella xylostella</name>
    <name type="common">Diamondback moth</name>
    <name type="synonym">Plutella maculipennis</name>
    <dbReference type="NCBI Taxonomy" id="51655"/>
    <lineage>
        <taxon>Eukaryota</taxon>
        <taxon>Metazoa</taxon>
        <taxon>Ecdysozoa</taxon>
        <taxon>Arthropoda</taxon>
        <taxon>Hexapoda</taxon>
        <taxon>Insecta</taxon>
        <taxon>Pterygota</taxon>
        <taxon>Neoptera</taxon>
        <taxon>Endopterygota</taxon>
        <taxon>Lepidoptera</taxon>
        <taxon>Glossata</taxon>
        <taxon>Ditrysia</taxon>
        <taxon>Yponomeutoidea</taxon>
        <taxon>Plutellidae</taxon>
        <taxon>Plutella</taxon>
    </lineage>
</organism>
<reference evidence="3" key="1">
    <citation type="submission" date="2020-11" db="EMBL/GenBank/DDBJ databases">
        <authorList>
            <person name="Whiteford S."/>
        </authorList>
    </citation>
    <scope>NUCLEOTIDE SEQUENCE</scope>
</reference>
<feature type="transmembrane region" description="Helical" evidence="2">
    <location>
        <begin position="37"/>
        <end position="60"/>
    </location>
</feature>
<keyword evidence="2" id="KW-1133">Transmembrane helix</keyword>
<evidence type="ECO:0000256" key="2">
    <source>
        <dbReference type="SAM" id="Phobius"/>
    </source>
</evidence>
<keyword evidence="2" id="KW-0812">Transmembrane</keyword>
<evidence type="ECO:0000313" key="3">
    <source>
        <dbReference type="EMBL" id="CAG9135380.1"/>
    </source>
</evidence>
<sequence>MERSMLRISLTDRIPSVVNHQKTKVFDVGMQDIQTQLYVTAGVLSGACLLLLVAVAALGLQVSRLRRGLAELQGTRVRVQKLKLAEDQKHAFTNPTLSPDEELSRRGYTMYQASSDVESGRDRQTGGQFLEELSKEIDLRQHRDSSAPRFLLQAIEDNKRKSREAATNGGGGGHFGRASDTNPNFIY</sequence>
<proteinExistence type="predicted"/>
<evidence type="ECO:0000256" key="1">
    <source>
        <dbReference type="SAM" id="MobiDB-lite"/>
    </source>
</evidence>
<accession>A0A8S4G4K8</accession>
<dbReference type="Proteomes" id="UP000653454">
    <property type="component" value="Unassembled WGS sequence"/>
</dbReference>
<evidence type="ECO:0000313" key="4">
    <source>
        <dbReference type="Proteomes" id="UP000653454"/>
    </source>
</evidence>
<keyword evidence="2" id="KW-0472">Membrane</keyword>